<dbReference type="OMA" id="ESSIWID"/>
<organism evidence="2 3">
    <name type="scientific">Nosema bombycis (strain CQ1 / CVCC 102059)</name>
    <name type="common">Microsporidian parasite</name>
    <name type="synonym">Pebrine of silkworm</name>
    <dbReference type="NCBI Taxonomy" id="578461"/>
    <lineage>
        <taxon>Eukaryota</taxon>
        <taxon>Fungi</taxon>
        <taxon>Fungi incertae sedis</taxon>
        <taxon>Microsporidia</taxon>
        <taxon>Nosematidae</taxon>
        <taxon>Nosema</taxon>
    </lineage>
</organism>
<keyword evidence="3" id="KW-1185">Reference proteome</keyword>
<accession>R0MM88</accession>
<dbReference type="EMBL" id="KB908914">
    <property type="protein sequence ID" value="EOB15330.1"/>
    <property type="molecule type" value="Genomic_DNA"/>
</dbReference>
<feature type="domain" description="Rad21/Rec8-like protein N-terminal" evidence="1">
    <location>
        <begin position="15"/>
        <end position="93"/>
    </location>
</feature>
<name>R0MM88_NOSB1</name>
<dbReference type="HOGENOM" id="CLU_897404_0_0_1"/>
<dbReference type="STRING" id="578461.R0MM88"/>
<sequence>MENFREIIFKVIYNEKKVLKSTFKKINIKEIINTSLQLDESNFAIKNRFVLGLVKIYVRQYKYLLDEVNELLLKMNHKESIRIIKNKNINLKIEKNDYFITDDILQDKDDDKFESVNYENDWVNFDNVSIEEMRDESNLVGSTLIENVVEPLKKKRKIIEDEITEYNATFYRKNICNSKNTLDFEIKPNFINENFNEFRIADVFMKNILIKQNERLSEIEGMRDQTTVGDLDVSFEPDFDNYNVEHSSEDNKYSFLLEQSDNFIFNSALIASDKITKAKEFLNLLELASEGKIKCIQEKAFSPILCKREG</sequence>
<dbReference type="AlphaFoldDB" id="R0MM88"/>
<dbReference type="Proteomes" id="UP000016927">
    <property type="component" value="Unassembled WGS sequence"/>
</dbReference>
<dbReference type="OrthoDB" id="2194777at2759"/>
<evidence type="ECO:0000313" key="3">
    <source>
        <dbReference type="Proteomes" id="UP000016927"/>
    </source>
</evidence>
<evidence type="ECO:0000313" key="2">
    <source>
        <dbReference type="EMBL" id="EOB15330.1"/>
    </source>
</evidence>
<dbReference type="VEuPathDB" id="MicrosporidiaDB:NBO_6g0081"/>
<dbReference type="InterPro" id="IPR006910">
    <property type="entry name" value="Rad21_Rec8_N"/>
</dbReference>
<protein>
    <recommendedName>
        <fullName evidence="1">Rad21/Rec8-like protein N-terminal domain-containing protein</fullName>
    </recommendedName>
</protein>
<gene>
    <name evidence="2" type="ORF">NBO_6g0081</name>
</gene>
<evidence type="ECO:0000259" key="1">
    <source>
        <dbReference type="Pfam" id="PF04825"/>
    </source>
</evidence>
<reference evidence="2 3" key="1">
    <citation type="journal article" date="2013" name="BMC Genomics">
        <title>Comparative genomics of parasitic silkworm microsporidia reveal an association between genome expansion and host adaptation.</title>
        <authorList>
            <person name="Pan G."/>
            <person name="Xu J."/>
            <person name="Li T."/>
            <person name="Xia Q."/>
            <person name="Liu S.L."/>
            <person name="Zhang G."/>
            <person name="Li S."/>
            <person name="Li C."/>
            <person name="Liu H."/>
            <person name="Yang L."/>
            <person name="Liu T."/>
            <person name="Zhang X."/>
            <person name="Wu Z."/>
            <person name="Fan W."/>
            <person name="Dang X."/>
            <person name="Xiang H."/>
            <person name="Tao M."/>
            <person name="Li Y."/>
            <person name="Hu J."/>
            <person name="Li Z."/>
            <person name="Lin L."/>
            <person name="Luo J."/>
            <person name="Geng L."/>
            <person name="Wang L."/>
            <person name="Long M."/>
            <person name="Wan Y."/>
            <person name="He N."/>
            <person name="Zhang Z."/>
            <person name="Lu C."/>
            <person name="Keeling P.J."/>
            <person name="Wang J."/>
            <person name="Xiang Z."/>
            <person name="Zhou Z."/>
        </authorList>
    </citation>
    <scope>NUCLEOTIDE SEQUENCE [LARGE SCALE GENOMIC DNA]</scope>
    <source>
        <strain evidence="3">CQ1 / CVCC 102059</strain>
    </source>
</reference>
<proteinExistence type="predicted"/>
<dbReference type="Pfam" id="PF04825">
    <property type="entry name" value="Rad21_Rec8_N"/>
    <property type="match status" value="1"/>
</dbReference>